<dbReference type="SUPFAM" id="SSF101148">
    <property type="entry name" value="Plant invertase/pectin methylesterase inhibitor"/>
    <property type="match status" value="1"/>
</dbReference>
<dbReference type="Gene3D" id="1.20.140.40">
    <property type="entry name" value="Invertase/pectin methylesterase inhibitor family protein"/>
    <property type="match status" value="1"/>
</dbReference>
<dbReference type="EMBL" id="WHWC01000016">
    <property type="protein sequence ID" value="KAG8367890.1"/>
    <property type="molecule type" value="Genomic_DNA"/>
</dbReference>
<feature type="domain" description="HTH three-helical bundle" evidence="2">
    <location>
        <begin position="171"/>
        <end position="211"/>
    </location>
</feature>
<dbReference type="Proteomes" id="UP000826271">
    <property type="component" value="Unassembled WGS sequence"/>
</dbReference>
<dbReference type="InterPro" id="IPR006501">
    <property type="entry name" value="Pectinesterase_inhib_dom"/>
</dbReference>
<dbReference type="InterPro" id="IPR034086">
    <property type="entry name" value="PMEI_plant"/>
</dbReference>
<dbReference type="Pfam" id="PF25370">
    <property type="entry name" value="HTH_74"/>
    <property type="match status" value="1"/>
</dbReference>
<evidence type="ECO:0000313" key="4">
    <source>
        <dbReference type="Proteomes" id="UP000826271"/>
    </source>
</evidence>
<dbReference type="NCBIfam" id="TIGR01614">
    <property type="entry name" value="PME_inhib"/>
    <property type="match status" value="1"/>
</dbReference>
<dbReference type="PANTHER" id="PTHR34799:SF2">
    <property type="entry name" value="OS07G0656300 PROTEIN"/>
    <property type="match status" value="1"/>
</dbReference>
<reference evidence="3" key="1">
    <citation type="submission" date="2019-10" db="EMBL/GenBank/DDBJ databases">
        <authorList>
            <person name="Zhang R."/>
            <person name="Pan Y."/>
            <person name="Wang J."/>
            <person name="Ma R."/>
            <person name="Yu S."/>
        </authorList>
    </citation>
    <scope>NUCLEOTIDE SEQUENCE</scope>
    <source>
        <strain evidence="3">LA-IB0</strain>
        <tissue evidence="3">Leaf</tissue>
    </source>
</reference>
<evidence type="ECO:0000259" key="2">
    <source>
        <dbReference type="Pfam" id="PF25370"/>
    </source>
</evidence>
<keyword evidence="4" id="KW-1185">Reference proteome</keyword>
<proteinExistence type="predicted"/>
<feature type="compositionally biased region" description="Low complexity" evidence="1">
    <location>
        <begin position="123"/>
        <end position="136"/>
    </location>
</feature>
<feature type="region of interest" description="Disordered" evidence="1">
    <location>
        <begin position="48"/>
        <end position="69"/>
    </location>
</feature>
<feature type="region of interest" description="Disordered" evidence="1">
    <location>
        <begin position="113"/>
        <end position="136"/>
    </location>
</feature>
<dbReference type="CDD" id="cd15797">
    <property type="entry name" value="PMEI"/>
    <property type="match status" value="1"/>
</dbReference>
<feature type="compositionally biased region" description="Polar residues" evidence="1">
    <location>
        <begin position="51"/>
        <end position="62"/>
    </location>
</feature>
<name>A0AAV6WLN2_9LAMI</name>
<dbReference type="InterPro" id="IPR057523">
    <property type="entry name" value="HTH_74"/>
</dbReference>
<dbReference type="PANTHER" id="PTHR34799">
    <property type="entry name" value="OS07G0656300 PROTEIN"/>
    <property type="match status" value="1"/>
</dbReference>
<organism evidence="3 4">
    <name type="scientific">Buddleja alternifolia</name>
    <dbReference type="NCBI Taxonomy" id="168488"/>
    <lineage>
        <taxon>Eukaryota</taxon>
        <taxon>Viridiplantae</taxon>
        <taxon>Streptophyta</taxon>
        <taxon>Embryophyta</taxon>
        <taxon>Tracheophyta</taxon>
        <taxon>Spermatophyta</taxon>
        <taxon>Magnoliopsida</taxon>
        <taxon>eudicotyledons</taxon>
        <taxon>Gunneridae</taxon>
        <taxon>Pentapetalae</taxon>
        <taxon>asterids</taxon>
        <taxon>lamiids</taxon>
        <taxon>Lamiales</taxon>
        <taxon>Scrophulariaceae</taxon>
        <taxon>Buddlejeae</taxon>
        <taxon>Buddleja</taxon>
    </lineage>
</organism>
<accession>A0AAV6WLN2</accession>
<evidence type="ECO:0000313" key="3">
    <source>
        <dbReference type="EMBL" id="KAG8367890.1"/>
    </source>
</evidence>
<comment type="caution">
    <text evidence="3">The sequence shown here is derived from an EMBL/GenBank/DDBJ whole genome shotgun (WGS) entry which is preliminary data.</text>
</comment>
<gene>
    <name evidence="3" type="ORF">BUALT_Bualt16G0119600</name>
</gene>
<dbReference type="InterPro" id="IPR035513">
    <property type="entry name" value="Invertase/methylesterase_inhib"/>
</dbReference>
<dbReference type="AlphaFoldDB" id="A0AAV6WLN2"/>
<protein>
    <recommendedName>
        <fullName evidence="2">HTH three-helical bundle domain-containing protein</fullName>
    </recommendedName>
</protein>
<dbReference type="GO" id="GO:0046910">
    <property type="term" value="F:pectinesterase inhibitor activity"/>
    <property type="evidence" value="ECO:0007669"/>
    <property type="project" value="InterPro"/>
</dbReference>
<sequence length="356" mass="38281">MVATTVEASFPSELERSVASALLLLASSSPKRESNNSISPESFESFKISDAKSSGGSSTAETSVDEESSRSRAQQLTVVAFVPRFHELKLTISALKYELQIVRKKRSKSIWISNGKKMKSSKPEPSAPASSENASEITTVENSSCLSSGSSVQSCSNETNAVHNLRKSFISGHMGHRAAAILRILSNGSASEVRIRQLLGDSPSTSKALRMLLKQEEVMRFGAGGRADPFIYMKILLTYSVVILKKFHSIISYTYTSLPSSVPSQKDPNVRTVYSLCSNYYGAALDALEGASEKLQAGRYGDLNGAASTISQDVSSCQNAFSFAPSQQIAIASDNKKFDLLSNVFAVVSRILSGSV</sequence>
<evidence type="ECO:0000256" key="1">
    <source>
        <dbReference type="SAM" id="MobiDB-lite"/>
    </source>
</evidence>